<feature type="region of interest" description="Disordered" evidence="9">
    <location>
        <begin position="196"/>
        <end position="215"/>
    </location>
</feature>
<name>A0A0D2NB04_HYPSF</name>
<dbReference type="Gene3D" id="3.90.1150.10">
    <property type="entry name" value="Aspartate Aminotransferase, domain 1"/>
    <property type="match status" value="1"/>
</dbReference>
<dbReference type="GO" id="GO:0003962">
    <property type="term" value="F:cystathionine gamma-synthase activity"/>
    <property type="evidence" value="ECO:0007669"/>
    <property type="project" value="UniProtKB-EC"/>
</dbReference>
<dbReference type="OrthoDB" id="10047078at2759"/>
<evidence type="ECO:0000313" key="10">
    <source>
        <dbReference type="EMBL" id="KJA13746.1"/>
    </source>
</evidence>
<protein>
    <recommendedName>
        <fullName evidence="7">cystathionine gamma-synthase</fullName>
        <ecNumber evidence="7">2.5.1.48</ecNumber>
    </recommendedName>
    <alternativeName>
        <fullName evidence="8">O-succinylhomoserine (thiol)-lyase</fullName>
    </alternativeName>
</protein>
<dbReference type="InterPro" id="IPR051750">
    <property type="entry name" value="Trans-sulfuration_enzymes"/>
</dbReference>
<evidence type="ECO:0000256" key="8">
    <source>
        <dbReference type="ARBA" id="ARBA00083849"/>
    </source>
</evidence>
<evidence type="ECO:0000256" key="5">
    <source>
        <dbReference type="ARBA" id="ARBA00058439"/>
    </source>
</evidence>
<dbReference type="InterPro" id="IPR000277">
    <property type="entry name" value="Cys/Met-Metab_PyrdxlP-dep_enz"/>
</dbReference>
<dbReference type="PANTHER" id="PTHR42699">
    <property type="match status" value="1"/>
</dbReference>
<dbReference type="PANTHER" id="PTHR42699:SF1">
    <property type="entry name" value="CYSTATHIONINE GAMMA-SYNTHASE-RELATED"/>
    <property type="match status" value="1"/>
</dbReference>
<dbReference type="OMA" id="KVAKRCR"/>
<feature type="compositionally biased region" description="Polar residues" evidence="9">
    <location>
        <begin position="198"/>
        <end position="211"/>
    </location>
</feature>
<evidence type="ECO:0000256" key="3">
    <source>
        <dbReference type="ARBA" id="ARBA00022898"/>
    </source>
</evidence>
<dbReference type="GO" id="GO:0030170">
    <property type="term" value="F:pyridoxal phosphate binding"/>
    <property type="evidence" value="ECO:0007669"/>
    <property type="project" value="InterPro"/>
</dbReference>
<dbReference type="EC" id="2.5.1.48" evidence="7"/>
<dbReference type="EMBL" id="KN817718">
    <property type="protein sequence ID" value="KJA13746.1"/>
    <property type="molecule type" value="Genomic_DNA"/>
</dbReference>
<dbReference type="GO" id="GO:0019346">
    <property type="term" value="P:transsulfuration"/>
    <property type="evidence" value="ECO:0007669"/>
    <property type="project" value="InterPro"/>
</dbReference>
<accession>A0A0D2NB04</accession>
<gene>
    <name evidence="10" type="ORF">HYPSUDRAFT_220777</name>
</gene>
<proteinExistence type="predicted"/>
<dbReference type="SUPFAM" id="SSF53383">
    <property type="entry name" value="PLP-dependent transferases"/>
    <property type="match status" value="1"/>
</dbReference>
<dbReference type="AlphaFoldDB" id="A0A0D2NB04"/>
<comment type="cofactor">
    <cofactor evidence="1">
        <name>pyridoxal 5'-phosphate</name>
        <dbReference type="ChEBI" id="CHEBI:597326"/>
    </cofactor>
</comment>
<comment type="catalytic activity">
    <reaction evidence="4">
        <text>O-succinyl-L-homoserine + L-cysteine = L,L-cystathionine + succinate + H(+)</text>
        <dbReference type="Rhea" id="RHEA:20397"/>
        <dbReference type="ChEBI" id="CHEBI:15378"/>
        <dbReference type="ChEBI" id="CHEBI:30031"/>
        <dbReference type="ChEBI" id="CHEBI:35235"/>
        <dbReference type="ChEBI" id="CHEBI:57661"/>
        <dbReference type="ChEBI" id="CHEBI:58161"/>
        <dbReference type="EC" id="2.5.1.48"/>
    </reaction>
</comment>
<keyword evidence="11" id="KW-1185">Reference proteome</keyword>
<dbReference type="InterPro" id="IPR015421">
    <property type="entry name" value="PyrdxlP-dep_Trfase_major"/>
</dbReference>
<reference evidence="11" key="1">
    <citation type="submission" date="2014-04" db="EMBL/GenBank/DDBJ databases">
        <title>Evolutionary Origins and Diversification of the Mycorrhizal Mutualists.</title>
        <authorList>
            <consortium name="DOE Joint Genome Institute"/>
            <consortium name="Mycorrhizal Genomics Consortium"/>
            <person name="Kohler A."/>
            <person name="Kuo A."/>
            <person name="Nagy L.G."/>
            <person name="Floudas D."/>
            <person name="Copeland A."/>
            <person name="Barry K.W."/>
            <person name="Cichocki N."/>
            <person name="Veneault-Fourrey C."/>
            <person name="LaButti K."/>
            <person name="Lindquist E.A."/>
            <person name="Lipzen A."/>
            <person name="Lundell T."/>
            <person name="Morin E."/>
            <person name="Murat C."/>
            <person name="Riley R."/>
            <person name="Ohm R."/>
            <person name="Sun H."/>
            <person name="Tunlid A."/>
            <person name="Henrissat B."/>
            <person name="Grigoriev I.V."/>
            <person name="Hibbett D.S."/>
            <person name="Martin F."/>
        </authorList>
    </citation>
    <scope>NUCLEOTIDE SEQUENCE [LARGE SCALE GENOMIC DNA]</scope>
    <source>
        <strain evidence="11">FD-334 SS-4</strain>
    </source>
</reference>
<dbReference type="Proteomes" id="UP000054270">
    <property type="component" value="Unassembled WGS sequence"/>
</dbReference>
<evidence type="ECO:0000256" key="2">
    <source>
        <dbReference type="ARBA" id="ARBA00022679"/>
    </source>
</evidence>
<dbReference type="STRING" id="945553.A0A0D2NB04"/>
<dbReference type="InterPro" id="IPR015424">
    <property type="entry name" value="PyrdxlP-dep_Trfase"/>
</dbReference>
<evidence type="ECO:0000256" key="6">
    <source>
        <dbReference type="ARBA" id="ARBA00060510"/>
    </source>
</evidence>
<evidence type="ECO:0000256" key="1">
    <source>
        <dbReference type="ARBA" id="ARBA00001933"/>
    </source>
</evidence>
<dbReference type="Gene3D" id="3.40.640.10">
    <property type="entry name" value="Type I PLP-dependent aspartate aminotransferase-like (Major domain)"/>
    <property type="match status" value="1"/>
</dbReference>
<evidence type="ECO:0000256" key="4">
    <source>
        <dbReference type="ARBA" id="ARBA00051441"/>
    </source>
</evidence>
<keyword evidence="3" id="KW-0663">Pyridoxal phosphate</keyword>
<dbReference type="FunFam" id="3.40.640.10:FF:000094">
    <property type="entry name" value="Probable cystathionine gamma-synthase"/>
    <property type="match status" value="1"/>
</dbReference>
<dbReference type="FunFam" id="3.90.1150.10:FF:000063">
    <property type="entry name" value="Probable cystathionine gamma-synthase"/>
    <property type="match status" value="1"/>
</dbReference>
<evidence type="ECO:0000313" key="11">
    <source>
        <dbReference type="Proteomes" id="UP000054270"/>
    </source>
</evidence>
<dbReference type="Pfam" id="PF01053">
    <property type="entry name" value="Cys_Met_Meta_PP"/>
    <property type="match status" value="1"/>
</dbReference>
<keyword evidence="2" id="KW-0808">Transferase</keyword>
<comment type="function">
    <text evidence="5">Catalyzes the formation of L-cystathionine from O-succinyl-L-homoserine (OSHS) and L-cysteine, via a gamma-replacement reaction. In the absence of thiol, catalyzes gamma-elimination to form 2-oxobutanoate, succinate and ammonia.</text>
</comment>
<dbReference type="InterPro" id="IPR015422">
    <property type="entry name" value="PyrdxlP-dep_Trfase_small"/>
</dbReference>
<sequence>MVNQAVGLAVPPHTPHAISVSLPTWRDNVWYEEGDARVVDTMVSGYPRFFIHLSIQKLAAFCEQKYNLGGERCMLFPTQKVAEECRSFIENRSAVLGTPTNARLMHLFICPEEVQNNGAPPGSSKSCADLHIVLFRADAFHIAKQFWQHTGLGISSRLAERCLALLPNATSAAIQRPTSPVGAVKGHNRHYSAMKSPVFSSDTGSTNSHRATASEELNPDTVYLEERYGRNLPLEAAALAKRVLRSRVAGVLMDHSHDQPPNEFLVGPSVRGVSSVAADDVFLYPTGMSAIWSAHNISLATRPPAKSVCFGFPYIDTLKTLQKWGPGCHFFGFGLDSDIDDLEKLLEGESARDNTKPPILALFTEFPSNPLLRSPNLPRLRALADKYDFLIVIDETVGNFVNVQVLPYADILVSSLTKVFSGASNVMGGSLILNPQGRYYAALKTHLVATFEDVYFDEDAIFMERNSRDFKRRVRVIDGNTEAVCDFLRARSLAGGAPAPAIKEVFYPKYTTPVNYDKCRITGGAEEGGFGGLFSLTFTSLAASRAFFDALPFYKGPSLGTNFTLACPFTILAHFGELDWAAQYGVEEGLVRLSVGMEDAQTLLASFETALTAAERAVVAAA</sequence>
<evidence type="ECO:0000256" key="9">
    <source>
        <dbReference type="SAM" id="MobiDB-lite"/>
    </source>
</evidence>
<comment type="pathway">
    <text evidence="6">Amino-acid biosynthesis; L-methionine biosynthesis via de novo pathway; L-cystathionine from O-succinyl-L-homoserine: step 1/1.</text>
</comment>
<organism evidence="10 11">
    <name type="scientific">Hypholoma sublateritium (strain FD-334 SS-4)</name>
    <dbReference type="NCBI Taxonomy" id="945553"/>
    <lineage>
        <taxon>Eukaryota</taxon>
        <taxon>Fungi</taxon>
        <taxon>Dikarya</taxon>
        <taxon>Basidiomycota</taxon>
        <taxon>Agaricomycotina</taxon>
        <taxon>Agaricomycetes</taxon>
        <taxon>Agaricomycetidae</taxon>
        <taxon>Agaricales</taxon>
        <taxon>Agaricineae</taxon>
        <taxon>Strophariaceae</taxon>
        <taxon>Hypholoma</taxon>
    </lineage>
</organism>
<evidence type="ECO:0000256" key="7">
    <source>
        <dbReference type="ARBA" id="ARBA00066530"/>
    </source>
</evidence>